<evidence type="ECO:0000256" key="3">
    <source>
        <dbReference type="ARBA" id="ARBA00022490"/>
    </source>
</evidence>
<dbReference type="Proteomes" id="UP001178461">
    <property type="component" value="Chromosome 17"/>
</dbReference>
<keyword evidence="3" id="KW-0963">Cytoplasm</keyword>
<dbReference type="CDD" id="cd00042">
    <property type="entry name" value="CY"/>
    <property type="match status" value="1"/>
</dbReference>
<dbReference type="EMBL" id="OX395142">
    <property type="protein sequence ID" value="CAI5797048.1"/>
    <property type="molecule type" value="Genomic_DNA"/>
</dbReference>
<comment type="similarity">
    <text evidence="2">Belongs to the cystatin family.</text>
</comment>
<keyword evidence="5" id="KW-0789">Thiol protease inhibitor</keyword>
<dbReference type="PANTHER" id="PTHR11414">
    <property type="entry name" value="CYSTATIN FAMILY MEMBER"/>
    <property type="match status" value="1"/>
</dbReference>
<protein>
    <submittedName>
        <fullName evidence="8">Cystatincystatin-A-like-like</fullName>
    </submittedName>
</protein>
<dbReference type="SMART" id="SM00043">
    <property type="entry name" value="CY"/>
    <property type="match status" value="1"/>
</dbReference>
<accession>A0AA35PT88</accession>
<comment type="subcellular location">
    <subcellularLocation>
        <location evidence="1">Cytoplasm</location>
    </subcellularLocation>
</comment>
<dbReference type="GO" id="GO:0005829">
    <property type="term" value="C:cytosol"/>
    <property type="evidence" value="ECO:0007669"/>
    <property type="project" value="TreeGrafter"/>
</dbReference>
<dbReference type="Gene3D" id="3.10.450.10">
    <property type="match status" value="1"/>
</dbReference>
<dbReference type="PROSITE" id="PS00287">
    <property type="entry name" value="CYSTATIN"/>
    <property type="match status" value="1"/>
</dbReference>
<dbReference type="SUPFAM" id="SSF54403">
    <property type="entry name" value="Cystatin/monellin"/>
    <property type="match status" value="1"/>
</dbReference>
<dbReference type="InterPro" id="IPR001713">
    <property type="entry name" value="Prot_inh_stefin"/>
</dbReference>
<evidence type="ECO:0000256" key="5">
    <source>
        <dbReference type="ARBA" id="ARBA00022704"/>
    </source>
</evidence>
<dbReference type="PRINTS" id="PR00295">
    <property type="entry name" value="STEFINA"/>
</dbReference>
<keyword evidence="4" id="KW-0646">Protease inhibitor</keyword>
<evidence type="ECO:0000256" key="6">
    <source>
        <dbReference type="SAM" id="MobiDB-lite"/>
    </source>
</evidence>
<feature type="domain" description="Cystatin" evidence="7">
    <location>
        <begin position="1"/>
        <end position="98"/>
    </location>
</feature>
<dbReference type="AlphaFoldDB" id="A0AA35PT88"/>
<evidence type="ECO:0000256" key="1">
    <source>
        <dbReference type="ARBA" id="ARBA00004496"/>
    </source>
</evidence>
<gene>
    <name evidence="8" type="ORF">PODLI_1B030196</name>
</gene>
<dbReference type="GO" id="GO:0004869">
    <property type="term" value="F:cysteine-type endopeptidase inhibitor activity"/>
    <property type="evidence" value="ECO:0007669"/>
    <property type="project" value="UniProtKB-KW"/>
</dbReference>
<evidence type="ECO:0000313" key="9">
    <source>
        <dbReference type="Proteomes" id="UP001178461"/>
    </source>
</evidence>
<feature type="region of interest" description="Disordered" evidence="6">
    <location>
        <begin position="78"/>
        <end position="98"/>
    </location>
</feature>
<keyword evidence="9" id="KW-1185">Reference proteome</keyword>
<evidence type="ECO:0000313" key="8">
    <source>
        <dbReference type="EMBL" id="CAI5797048.1"/>
    </source>
</evidence>
<dbReference type="InterPro" id="IPR046350">
    <property type="entry name" value="Cystatin_sf"/>
</dbReference>
<proteinExistence type="inferred from homology"/>
<evidence type="ECO:0000256" key="2">
    <source>
        <dbReference type="ARBA" id="ARBA00009403"/>
    </source>
</evidence>
<dbReference type="Pfam" id="PF00031">
    <property type="entry name" value="Cystatin"/>
    <property type="match status" value="1"/>
</dbReference>
<dbReference type="InterPro" id="IPR000010">
    <property type="entry name" value="Cystatin_dom"/>
</dbReference>
<dbReference type="FunFam" id="3.10.450.10:FF:000001">
    <property type="entry name" value="Cystatin-A"/>
    <property type="match status" value="1"/>
</dbReference>
<sequence>MMAGGLTDASPSTPDVQQLADKMKSQIEQKENKVYTVFTAVEYKTQVVAGTNYFIKVDVGQGEHLHLRVFQPLPHKNEAPSLTAYQTGKTASDPLNYF</sequence>
<reference evidence="8" key="1">
    <citation type="submission" date="2022-12" db="EMBL/GenBank/DDBJ databases">
        <authorList>
            <person name="Alioto T."/>
            <person name="Alioto T."/>
            <person name="Gomez Garrido J."/>
        </authorList>
    </citation>
    <scope>NUCLEOTIDE SEQUENCE</scope>
</reference>
<dbReference type="InterPro" id="IPR018073">
    <property type="entry name" value="Prot_inh_cystat_CS"/>
</dbReference>
<name>A0AA35PT88_9SAUR</name>
<evidence type="ECO:0000259" key="7">
    <source>
        <dbReference type="SMART" id="SM00043"/>
    </source>
</evidence>
<dbReference type="PANTHER" id="PTHR11414:SF20">
    <property type="entry name" value="CYSTATIN-A"/>
    <property type="match status" value="1"/>
</dbReference>
<organism evidence="8 9">
    <name type="scientific">Podarcis lilfordi</name>
    <name type="common">Lilford's wall lizard</name>
    <dbReference type="NCBI Taxonomy" id="74358"/>
    <lineage>
        <taxon>Eukaryota</taxon>
        <taxon>Metazoa</taxon>
        <taxon>Chordata</taxon>
        <taxon>Craniata</taxon>
        <taxon>Vertebrata</taxon>
        <taxon>Euteleostomi</taxon>
        <taxon>Lepidosauria</taxon>
        <taxon>Squamata</taxon>
        <taxon>Bifurcata</taxon>
        <taxon>Unidentata</taxon>
        <taxon>Episquamata</taxon>
        <taxon>Laterata</taxon>
        <taxon>Lacertibaenia</taxon>
        <taxon>Lacertidae</taxon>
        <taxon>Podarcis</taxon>
    </lineage>
</organism>
<feature type="region of interest" description="Disordered" evidence="6">
    <location>
        <begin position="1"/>
        <end position="24"/>
    </location>
</feature>
<evidence type="ECO:0000256" key="4">
    <source>
        <dbReference type="ARBA" id="ARBA00022690"/>
    </source>
</evidence>